<comment type="catalytic activity">
    <reaction evidence="1">
        <text>ATP + protein L-histidine = ADP + protein N-phospho-L-histidine.</text>
        <dbReference type="EC" id="2.7.13.3"/>
    </reaction>
</comment>
<dbReference type="SUPFAM" id="SSF47384">
    <property type="entry name" value="Homodimeric domain of signal transducing histidine kinase"/>
    <property type="match status" value="1"/>
</dbReference>
<dbReference type="PANTHER" id="PTHR43711:SF1">
    <property type="entry name" value="HISTIDINE KINASE 1"/>
    <property type="match status" value="1"/>
</dbReference>
<reference evidence="10" key="1">
    <citation type="journal article" date="2019" name="Int. J. Syst. Evol. Microbiol.">
        <title>The Global Catalogue of Microorganisms (GCM) 10K type strain sequencing project: providing services to taxonomists for standard genome sequencing and annotation.</title>
        <authorList>
            <consortium name="The Broad Institute Genomics Platform"/>
            <consortium name="The Broad Institute Genome Sequencing Center for Infectious Disease"/>
            <person name="Wu L."/>
            <person name="Ma J."/>
        </authorList>
    </citation>
    <scope>NUCLEOTIDE SEQUENCE [LARGE SCALE GENOMIC DNA]</scope>
    <source>
        <strain evidence="10">CCUG 58938</strain>
    </source>
</reference>
<dbReference type="SUPFAM" id="SSF55874">
    <property type="entry name" value="ATPase domain of HSP90 chaperone/DNA topoisomerase II/histidine kinase"/>
    <property type="match status" value="1"/>
</dbReference>
<evidence type="ECO:0000256" key="3">
    <source>
        <dbReference type="ARBA" id="ARBA00022553"/>
    </source>
</evidence>
<keyword evidence="3" id="KW-0597">Phosphoprotein</keyword>
<keyword evidence="5 9" id="KW-0418">Kinase</keyword>
<evidence type="ECO:0000256" key="4">
    <source>
        <dbReference type="ARBA" id="ARBA00022679"/>
    </source>
</evidence>
<organism evidence="9 10">
    <name type="scientific">Ohtaekwangia kribbensis</name>
    <dbReference type="NCBI Taxonomy" id="688913"/>
    <lineage>
        <taxon>Bacteria</taxon>
        <taxon>Pseudomonadati</taxon>
        <taxon>Bacteroidota</taxon>
        <taxon>Cytophagia</taxon>
        <taxon>Cytophagales</taxon>
        <taxon>Fulvivirgaceae</taxon>
        <taxon>Ohtaekwangia</taxon>
    </lineage>
</organism>
<feature type="transmembrane region" description="Helical" evidence="7">
    <location>
        <begin position="176"/>
        <end position="197"/>
    </location>
</feature>
<feature type="transmembrane region" description="Helical" evidence="7">
    <location>
        <begin position="12"/>
        <end position="31"/>
    </location>
</feature>
<dbReference type="InterPro" id="IPR003594">
    <property type="entry name" value="HATPase_dom"/>
</dbReference>
<feature type="transmembrane region" description="Helical" evidence="7">
    <location>
        <begin position="209"/>
        <end position="230"/>
    </location>
</feature>
<dbReference type="Gene3D" id="3.30.565.10">
    <property type="entry name" value="Histidine kinase-like ATPase, C-terminal domain"/>
    <property type="match status" value="1"/>
</dbReference>
<evidence type="ECO:0000256" key="2">
    <source>
        <dbReference type="ARBA" id="ARBA00012438"/>
    </source>
</evidence>
<protein>
    <recommendedName>
        <fullName evidence="2">histidine kinase</fullName>
        <ecNumber evidence="2">2.7.13.3</ecNumber>
    </recommendedName>
</protein>
<evidence type="ECO:0000313" key="9">
    <source>
        <dbReference type="EMBL" id="MFD1002425.1"/>
    </source>
</evidence>
<dbReference type="Pfam" id="PF00512">
    <property type="entry name" value="HisKA"/>
    <property type="match status" value="1"/>
</dbReference>
<sequence length="461" mass="52519">MGVANLSETTLRLLYLYLAECTLGIILFFVFRYFGILYRRRFLYTWALSWLAFTVYIAATCVVTAFFMQSQSTARLVVSTLAQMSCFLQIIWILRGAYELVTEKAFNRRKFKALLIVCFFLSLISVIAFSQTVEDSMLRYLLRVGSRTFVSGAGFMIAGIVVLQNKKFSRGFGQRILSITFILYSIYQLYYCLIVIINVCGTEMLVPNFYGVVDLLLISMMGMSMIMWLLEDERTRLDKANKELDRFLYSTSHDLRAPIASILGLTYLGKMEFEEERARTFMDMIEARVKKLDMVISDILSLSRSKKMDVKIEKINLKDLLDNSIADIKFNKGASAISLDYTNDPSHILASDFNQMKIVLNNLLANAVKYHNLDQPNPFIRVLFQRENDVVKIVIQDNGKGIAEANLPKIFEMFYRASLDTEGTGLGLYIVKEALSKIHGTIEVKSELGTGSTFTIILENA</sequence>
<dbReference type="PROSITE" id="PS50109">
    <property type="entry name" value="HIS_KIN"/>
    <property type="match status" value="1"/>
</dbReference>
<keyword evidence="4" id="KW-0808">Transferase</keyword>
<dbReference type="InterPro" id="IPR003661">
    <property type="entry name" value="HisK_dim/P_dom"/>
</dbReference>
<dbReference type="SMART" id="SM00387">
    <property type="entry name" value="HATPase_c"/>
    <property type="match status" value="1"/>
</dbReference>
<dbReference type="InterPro" id="IPR036097">
    <property type="entry name" value="HisK_dim/P_sf"/>
</dbReference>
<feature type="domain" description="Histidine kinase" evidence="8">
    <location>
        <begin position="250"/>
        <end position="461"/>
    </location>
</feature>
<evidence type="ECO:0000256" key="6">
    <source>
        <dbReference type="ARBA" id="ARBA00023012"/>
    </source>
</evidence>
<dbReference type="GO" id="GO:0016301">
    <property type="term" value="F:kinase activity"/>
    <property type="evidence" value="ECO:0007669"/>
    <property type="project" value="UniProtKB-KW"/>
</dbReference>
<dbReference type="Pfam" id="PF02518">
    <property type="entry name" value="HATPase_c"/>
    <property type="match status" value="1"/>
</dbReference>
<dbReference type="PANTHER" id="PTHR43711">
    <property type="entry name" value="TWO-COMPONENT HISTIDINE KINASE"/>
    <property type="match status" value="1"/>
</dbReference>
<accession>A0ABW3K8M1</accession>
<dbReference type="Proteomes" id="UP001597112">
    <property type="component" value="Unassembled WGS sequence"/>
</dbReference>
<feature type="transmembrane region" description="Helical" evidence="7">
    <location>
        <begin position="144"/>
        <end position="164"/>
    </location>
</feature>
<evidence type="ECO:0000256" key="5">
    <source>
        <dbReference type="ARBA" id="ARBA00022777"/>
    </source>
</evidence>
<dbReference type="PRINTS" id="PR00344">
    <property type="entry name" value="BCTRLSENSOR"/>
</dbReference>
<name>A0ABW3K8M1_9BACT</name>
<keyword evidence="7" id="KW-1133">Transmembrane helix</keyword>
<dbReference type="InterPro" id="IPR005467">
    <property type="entry name" value="His_kinase_dom"/>
</dbReference>
<dbReference type="EC" id="2.7.13.3" evidence="2"/>
<keyword evidence="7" id="KW-0812">Transmembrane</keyword>
<feature type="transmembrane region" description="Helical" evidence="7">
    <location>
        <begin position="114"/>
        <end position="132"/>
    </location>
</feature>
<keyword evidence="10" id="KW-1185">Reference proteome</keyword>
<feature type="transmembrane region" description="Helical" evidence="7">
    <location>
        <begin position="74"/>
        <end position="94"/>
    </location>
</feature>
<evidence type="ECO:0000259" key="8">
    <source>
        <dbReference type="PROSITE" id="PS50109"/>
    </source>
</evidence>
<evidence type="ECO:0000313" key="10">
    <source>
        <dbReference type="Proteomes" id="UP001597112"/>
    </source>
</evidence>
<dbReference type="SMART" id="SM00388">
    <property type="entry name" value="HisKA"/>
    <property type="match status" value="1"/>
</dbReference>
<dbReference type="RefSeq" id="WP_377583512.1">
    <property type="nucleotide sequence ID" value="NZ_JBHTKA010000008.1"/>
</dbReference>
<evidence type="ECO:0000256" key="1">
    <source>
        <dbReference type="ARBA" id="ARBA00000085"/>
    </source>
</evidence>
<keyword evidence="6" id="KW-0902">Two-component regulatory system</keyword>
<gene>
    <name evidence="9" type="ORF">ACFQ21_24085</name>
</gene>
<dbReference type="InterPro" id="IPR036890">
    <property type="entry name" value="HATPase_C_sf"/>
</dbReference>
<evidence type="ECO:0000256" key="7">
    <source>
        <dbReference type="SAM" id="Phobius"/>
    </source>
</evidence>
<dbReference type="CDD" id="cd00082">
    <property type="entry name" value="HisKA"/>
    <property type="match status" value="1"/>
</dbReference>
<dbReference type="EMBL" id="JBHTKA010000008">
    <property type="protein sequence ID" value="MFD1002425.1"/>
    <property type="molecule type" value="Genomic_DNA"/>
</dbReference>
<feature type="transmembrane region" description="Helical" evidence="7">
    <location>
        <begin position="43"/>
        <end position="68"/>
    </location>
</feature>
<dbReference type="InterPro" id="IPR004358">
    <property type="entry name" value="Sig_transdc_His_kin-like_C"/>
</dbReference>
<dbReference type="Gene3D" id="1.10.287.130">
    <property type="match status" value="1"/>
</dbReference>
<dbReference type="CDD" id="cd00075">
    <property type="entry name" value="HATPase"/>
    <property type="match status" value="1"/>
</dbReference>
<proteinExistence type="predicted"/>
<keyword evidence="7" id="KW-0472">Membrane</keyword>
<comment type="caution">
    <text evidence="9">The sequence shown here is derived from an EMBL/GenBank/DDBJ whole genome shotgun (WGS) entry which is preliminary data.</text>
</comment>
<dbReference type="InterPro" id="IPR050736">
    <property type="entry name" value="Sensor_HK_Regulatory"/>
</dbReference>